<dbReference type="SUPFAM" id="SSF51735">
    <property type="entry name" value="NAD(P)-binding Rossmann-fold domains"/>
    <property type="match status" value="1"/>
</dbReference>
<evidence type="ECO:0000313" key="3">
    <source>
        <dbReference type="EMBL" id="GET31563.1"/>
    </source>
</evidence>
<dbReference type="GO" id="GO:0016020">
    <property type="term" value="C:membrane"/>
    <property type="evidence" value="ECO:0007669"/>
    <property type="project" value="UniProtKB-SubCell"/>
</dbReference>
<dbReference type="RefSeq" id="WP_025866012.1">
    <property type="nucleotide sequence ID" value="NZ_BLAX01000001.1"/>
</dbReference>
<dbReference type="Gene3D" id="3.40.50.720">
    <property type="entry name" value="NAD(P)-binding Rossmann-like Domain"/>
    <property type="match status" value="1"/>
</dbReference>
<organism evidence="3 4">
    <name type="scientific">Prolixibacter bellariivorans</name>
    <dbReference type="NCBI Taxonomy" id="314319"/>
    <lineage>
        <taxon>Bacteria</taxon>
        <taxon>Pseudomonadati</taxon>
        <taxon>Bacteroidota</taxon>
        <taxon>Bacteroidia</taxon>
        <taxon>Marinilabiliales</taxon>
        <taxon>Prolixibacteraceae</taxon>
        <taxon>Prolixibacter</taxon>
    </lineage>
</organism>
<protein>
    <submittedName>
        <fullName evidence="3">Epimerase</fullName>
    </submittedName>
</protein>
<accession>A0A5M4AV86</accession>
<dbReference type="OrthoDB" id="9798632at2"/>
<dbReference type="EMBL" id="BLAX01000001">
    <property type="protein sequence ID" value="GET31563.1"/>
    <property type="molecule type" value="Genomic_DNA"/>
</dbReference>
<keyword evidence="4" id="KW-1185">Reference proteome</keyword>
<dbReference type="Pfam" id="PF01370">
    <property type="entry name" value="Epimerase"/>
    <property type="match status" value="1"/>
</dbReference>
<name>A0A5M4AV86_9BACT</name>
<evidence type="ECO:0000259" key="2">
    <source>
        <dbReference type="Pfam" id="PF01370"/>
    </source>
</evidence>
<evidence type="ECO:0000313" key="4">
    <source>
        <dbReference type="Proteomes" id="UP000391834"/>
    </source>
</evidence>
<comment type="caution">
    <text evidence="3">The sequence shown here is derived from an EMBL/GenBank/DDBJ whole genome shotgun (WGS) entry which is preliminary data.</text>
</comment>
<dbReference type="Proteomes" id="UP000391834">
    <property type="component" value="Unassembled WGS sequence"/>
</dbReference>
<evidence type="ECO:0000256" key="1">
    <source>
        <dbReference type="ARBA" id="ARBA00004370"/>
    </source>
</evidence>
<reference evidence="3 4" key="1">
    <citation type="submission" date="2019-10" db="EMBL/GenBank/DDBJ databases">
        <title>Prolixibacter strains distinguished by the presence of nitrate reductase genes were adept at nitrate-dependent anaerobic corrosion of metallic iron and carbon steel.</title>
        <authorList>
            <person name="Iino T."/>
            <person name="Shono N."/>
            <person name="Ito K."/>
            <person name="Nakamura R."/>
            <person name="Sueoka K."/>
            <person name="Harayama S."/>
            <person name="Ohkuma M."/>
        </authorList>
    </citation>
    <scope>NUCLEOTIDE SEQUENCE [LARGE SCALE GENOMIC DNA]</scope>
    <source>
        <strain evidence="3 4">JCM 13498</strain>
    </source>
</reference>
<dbReference type="InterPro" id="IPR036291">
    <property type="entry name" value="NAD(P)-bd_dom_sf"/>
</dbReference>
<dbReference type="AlphaFoldDB" id="A0A5M4AV86"/>
<sequence length="221" mass="24847">MKNVIITGSTGMVGKSVLLECLESPHIEKVLVINRHSLEMQHPKLEELLLPDFLQVETIKDQLTGYDACFHCMGVSALGMSEEAYHKVTYEVTKAFADVLCEINPGIVFNYVSGAGTDSSEKGKIMWARVKGKTENMMLAKGFKDAYAVRLGTILPEKGIKSRTNWYSYMYVILSPFFPLLKKSKNITTTTKFGKAMINTLRFPMSKKYLTNKDINELANK</sequence>
<dbReference type="InterPro" id="IPR001509">
    <property type="entry name" value="Epimerase_deHydtase"/>
</dbReference>
<gene>
    <name evidence="3" type="ORF">PbJCM13498_04260</name>
</gene>
<proteinExistence type="predicted"/>
<comment type="subcellular location">
    <subcellularLocation>
        <location evidence="1">Membrane</location>
    </subcellularLocation>
</comment>
<dbReference type="PANTHER" id="PTHR14097">
    <property type="entry name" value="OXIDOREDUCTASE HTATIP2"/>
    <property type="match status" value="1"/>
</dbReference>
<dbReference type="PANTHER" id="PTHR14097:SF8">
    <property type="entry name" value="NAD(P)-BINDING DOMAIN-CONTAINING PROTEIN"/>
    <property type="match status" value="1"/>
</dbReference>
<feature type="domain" description="NAD-dependent epimerase/dehydratase" evidence="2">
    <location>
        <begin position="4"/>
        <end position="102"/>
    </location>
</feature>